<evidence type="ECO:0000259" key="3">
    <source>
        <dbReference type="Pfam" id="PF06877"/>
    </source>
</evidence>
<proteinExistence type="predicted"/>
<evidence type="ECO:0000313" key="5">
    <source>
        <dbReference type="Proteomes" id="UP000185003"/>
    </source>
</evidence>
<dbReference type="Pfam" id="PF05117">
    <property type="entry name" value="DUF695"/>
    <property type="match status" value="1"/>
</dbReference>
<feature type="signal peptide" evidence="1">
    <location>
        <begin position="1"/>
        <end position="24"/>
    </location>
</feature>
<dbReference type="InterPro" id="IPR009671">
    <property type="entry name" value="RraB_dom"/>
</dbReference>
<dbReference type="Gene3D" id="3.30.70.970">
    <property type="entry name" value="RraB-like"/>
    <property type="match status" value="1"/>
</dbReference>
<dbReference type="AlphaFoldDB" id="A0A1N6D7Z8"/>
<dbReference type="Proteomes" id="UP000185003">
    <property type="component" value="Unassembled WGS sequence"/>
</dbReference>
<reference evidence="4 5" key="1">
    <citation type="submission" date="2016-11" db="EMBL/GenBank/DDBJ databases">
        <authorList>
            <person name="Jaros S."/>
            <person name="Januszkiewicz K."/>
            <person name="Wedrychowicz H."/>
        </authorList>
    </citation>
    <scope>NUCLEOTIDE SEQUENCE [LARGE SCALE GENOMIC DNA]</scope>
    <source>
        <strain evidence="4 5">DSM 24787</strain>
    </source>
</reference>
<keyword evidence="1" id="KW-0732">Signal</keyword>
<dbReference type="STRING" id="536979.SAMN04488055_0431"/>
<evidence type="ECO:0000256" key="1">
    <source>
        <dbReference type="SAM" id="SignalP"/>
    </source>
</evidence>
<dbReference type="InterPro" id="IPR016097">
    <property type="entry name" value="DUF695"/>
</dbReference>
<feature type="domain" description="DUF695" evidence="2">
    <location>
        <begin position="26"/>
        <end position="159"/>
    </location>
</feature>
<feature type="chain" id="PRO_5012116531" evidence="1">
    <location>
        <begin position="25"/>
        <end position="273"/>
    </location>
</feature>
<evidence type="ECO:0000259" key="2">
    <source>
        <dbReference type="Pfam" id="PF05117"/>
    </source>
</evidence>
<organism evidence="4 5">
    <name type="scientific">Chitinophaga niabensis</name>
    <dbReference type="NCBI Taxonomy" id="536979"/>
    <lineage>
        <taxon>Bacteria</taxon>
        <taxon>Pseudomonadati</taxon>
        <taxon>Bacteroidota</taxon>
        <taxon>Chitinophagia</taxon>
        <taxon>Chitinophagales</taxon>
        <taxon>Chitinophagaceae</taxon>
        <taxon>Chitinophaga</taxon>
    </lineage>
</organism>
<dbReference type="Pfam" id="PF06877">
    <property type="entry name" value="RraB"/>
    <property type="match status" value="1"/>
</dbReference>
<evidence type="ECO:0000313" key="4">
    <source>
        <dbReference type="EMBL" id="SIN66930.1"/>
    </source>
</evidence>
<sequence>MMNLAKLICALLLLAFCENTFAQADDHWESYIASYEKGLGITLLNMSLKEKAPVKDQGFVLITGVTFSDCKDGLPTPEMVETLQSIDDALARQVSFLGKTTFAGSWTHNCERLLYFYLQDSMDVRFSLQTFYKDNYPAFKHYINIRHDPEWEGYLKFLYPNEIILEQLNVSKVLLQLAEAGDKRDKERPVDYSFFFPDGKNRSTFIEQMKQEGFRVADQPKKVASKDRPGLVTISKPALPDASTISGMIIYLRKKAAGLGGEYKGWETVPVKN</sequence>
<gene>
    <name evidence="4" type="ORF">SAMN04488055_0431</name>
</gene>
<dbReference type="InterPro" id="IPR036701">
    <property type="entry name" value="RraB-like_sf"/>
</dbReference>
<keyword evidence="5" id="KW-1185">Reference proteome</keyword>
<feature type="domain" description="Regulator of ribonuclease activity B" evidence="3">
    <location>
        <begin position="171"/>
        <end position="268"/>
    </location>
</feature>
<dbReference type="SUPFAM" id="SSF89946">
    <property type="entry name" value="Hypothetical protein VC0424"/>
    <property type="match status" value="1"/>
</dbReference>
<dbReference type="EMBL" id="FSRA01000001">
    <property type="protein sequence ID" value="SIN66930.1"/>
    <property type="molecule type" value="Genomic_DNA"/>
</dbReference>
<name>A0A1N6D7Z8_9BACT</name>
<protein>
    <submittedName>
        <fullName evidence="4">TIGR01619 family protein</fullName>
    </submittedName>
</protein>
<accession>A0A1N6D7Z8</accession>